<dbReference type="Proteomes" id="UP000191257">
    <property type="component" value="Chromosome"/>
</dbReference>
<proteinExistence type="predicted"/>
<dbReference type="eggNOG" id="COG3737">
    <property type="taxonomic scope" value="Bacteria"/>
</dbReference>
<dbReference type="InterPro" id="IPR007523">
    <property type="entry name" value="NDUFAF3/AAMDC"/>
</dbReference>
<organism evidence="1 2">
    <name type="scientific">Paracoccus yeei</name>
    <dbReference type="NCBI Taxonomy" id="147645"/>
    <lineage>
        <taxon>Bacteria</taxon>
        <taxon>Pseudomonadati</taxon>
        <taxon>Pseudomonadota</taxon>
        <taxon>Alphaproteobacteria</taxon>
        <taxon>Rhodobacterales</taxon>
        <taxon>Paracoccaceae</taxon>
        <taxon>Paracoccus</taxon>
    </lineage>
</organism>
<dbReference type="Gene3D" id="3.40.1230.10">
    <property type="entry name" value="MTH938-like"/>
    <property type="match status" value="1"/>
</dbReference>
<sequence length="118" mass="12095">MANMVPTEFSGAVPVDGYGPGFFRVGGVVHRGAVIVTEAGVTPWGGLEDRAALLALAGSVDVLFLGMGADIAFPPRDLVLALEAAGVMPEPMNSPSAARSYNVTLSEGRRVACALLPL</sequence>
<dbReference type="PANTHER" id="PTHR21192">
    <property type="entry name" value="NUCLEAR PROTEIN E3-3"/>
    <property type="match status" value="1"/>
</dbReference>
<evidence type="ECO:0000313" key="2">
    <source>
        <dbReference type="Proteomes" id="UP000191257"/>
    </source>
</evidence>
<reference evidence="1" key="1">
    <citation type="submission" date="2017-12" db="EMBL/GenBank/DDBJ databases">
        <title>FDA dAtabase for Regulatory Grade micrObial Sequences (FDA-ARGOS): Supporting development and validation of Infectious Disease Dx tests.</title>
        <authorList>
            <person name="Campos J."/>
            <person name="Goldberg B."/>
            <person name="Tallon L."/>
            <person name="Sadzewicz L."/>
            <person name="Sengamalay N."/>
            <person name="Ott S."/>
            <person name="Godinez A."/>
            <person name="Nagaraj S."/>
            <person name="Vyas G."/>
            <person name="Aluvathingal J."/>
            <person name="Nadendla S."/>
            <person name="Geyer C."/>
            <person name="Nandy P."/>
            <person name="Hobson J."/>
            <person name="Sichtig H."/>
        </authorList>
    </citation>
    <scope>NUCLEOTIDE SEQUENCE</scope>
    <source>
        <strain evidence="1">FDAARGOS_252</strain>
    </source>
</reference>
<dbReference type="Pfam" id="PF04430">
    <property type="entry name" value="DUF498"/>
    <property type="match status" value="1"/>
</dbReference>
<dbReference type="AlphaFoldDB" id="A0A1V0GVQ6"/>
<dbReference type="CDD" id="cd00248">
    <property type="entry name" value="Mth938-like"/>
    <property type="match status" value="1"/>
</dbReference>
<gene>
    <name evidence="1" type="ORF">A6J80_17610</name>
</gene>
<dbReference type="RefSeq" id="WP_080622386.1">
    <property type="nucleotide sequence ID" value="NZ_CALTWI010000006.1"/>
</dbReference>
<dbReference type="InterPro" id="IPR036748">
    <property type="entry name" value="MTH938-like_sf"/>
</dbReference>
<dbReference type="PANTHER" id="PTHR21192:SF2">
    <property type="entry name" value="NADH DEHYDROGENASE [UBIQUINONE] 1 ALPHA SUBCOMPLEX ASSEMBLY FACTOR 3"/>
    <property type="match status" value="1"/>
</dbReference>
<accession>A0A1V0GVQ6</accession>
<name>A0A1V0GVQ6_9RHOB</name>
<dbReference type="EMBL" id="CP020442">
    <property type="protein sequence ID" value="ARC37927.1"/>
    <property type="molecule type" value="Genomic_DNA"/>
</dbReference>
<protein>
    <submittedName>
        <fullName evidence="1">Uncharacterized protein</fullName>
    </submittedName>
</protein>
<dbReference type="KEGG" id="pye:A6J80_17610"/>
<keyword evidence="2" id="KW-1185">Reference proteome</keyword>
<evidence type="ECO:0000313" key="1">
    <source>
        <dbReference type="EMBL" id="ARC37927.1"/>
    </source>
</evidence>
<dbReference type="STRING" id="147645.A6J80_17610"/>
<dbReference type="SUPFAM" id="SSF64076">
    <property type="entry name" value="MTH938-like"/>
    <property type="match status" value="1"/>
</dbReference>